<dbReference type="GO" id="GO:0006357">
    <property type="term" value="P:regulation of transcription by RNA polymerase II"/>
    <property type="evidence" value="ECO:0000318"/>
    <property type="project" value="GO_Central"/>
</dbReference>
<dbReference type="OrthoDB" id="6077919at2759"/>
<feature type="domain" description="C2H2-type" evidence="9">
    <location>
        <begin position="329"/>
        <end position="357"/>
    </location>
</feature>
<protein>
    <submittedName>
        <fullName evidence="11 12">Zinc finger protein 343-like</fullName>
    </submittedName>
</protein>
<dbReference type="PROSITE" id="PS50157">
    <property type="entry name" value="ZINC_FINGER_C2H2_2"/>
    <property type="match status" value="5"/>
</dbReference>
<evidence type="ECO:0000313" key="11">
    <source>
        <dbReference type="RefSeq" id="XP_035671322.1"/>
    </source>
</evidence>
<proteinExistence type="predicted"/>
<dbReference type="FunFam" id="3.30.160.60:FF:000100">
    <property type="entry name" value="Zinc finger 45-like"/>
    <property type="match status" value="1"/>
</dbReference>
<dbReference type="PROSITE" id="PS00028">
    <property type="entry name" value="ZINC_FINGER_C2H2_1"/>
    <property type="match status" value="4"/>
</dbReference>
<dbReference type="GeneID" id="118412530"/>
<evidence type="ECO:0000256" key="8">
    <source>
        <dbReference type="SAM" id="MobiDB-lite"/>
    </source>
</evidence>
<dbReference type="InterPro" id="IPR050527">
    <property type="entry name" value="Snail/Krueppel_Znf"/>
</dbReference>
<dbReference type="GO" id="GO:0008270">
    <property type="term" value="F:zinc ion binding"/>
    <property type="evidence" value="ECO:0007669"/>
    <property type="project" value="UniProtKB-KW"/>
</dbReference>
<dbReference type="GO" id="GO:0001228">
    <property type="term" value="F:DNA-binding transcription activator activity, RNA polymerase II-specific"/>
    <property type="evidence" value="ECO:0000318"/>
    <property type="project" value="GO_Central"/>
</dbReference>
<sequence length="434" mass="47818">MAFKAPGPPRTCGQGSGHTGNADQGIVLMDADGGARVLRLVSGDNRRALAGRNTATPAESRRDARPPDGLVPNLIAPPSHQPGTFQAPGSHYSSSVWNEPLTSSAAVRMGQTSCPPLHVTSPTHPTAVNPSMWTQPTQEMQSQKAFPGLMSQILESGSHSSSKTKDFRPEAGMNNYGKSVPNIALDLDAHEKQQDPPKMSISEEFGNVSIYPFGNYDAAVGESHNLDGKITTTVKKENGAPNWSNQIKSEADDVESNQQEANGKATGTFRNLCVICGARYRTKGGLHSHTIYKHSDARPYSCEMCGATFKVHSKLTRHKVEKHCDDRPYICLVCGVSFKRKDKLGRHKRTLHSGERPYVCGTCGKAFKRKEVLRHHEYKHSYGDRLPYECLECRKRFGRKDKINAHMRKEHGAKRSVNIELYSKEFSSLQSSCS</sequence>
<dbReference type="AlphaFoldDB" id="A0A9J7KVG7"/>
<feature type="domain" description="C2H2-type" evidence="9">
    <location>
        <begin position="358"/>
        <end position="381"/>
    </location>
</feature>
<reference evidence="11 12" key="2">
    <citation type="submission" date="2025-04" db="UniProtKB">
        <authorList>
            <consortium name="RefSeq"/>
        </authorList>
    </citation>
    <scope>IDENTIFICATION</scope>
    <source>
        <strain evidence="11 12">S238N-H82</strain>
        <tissue evidence="11 12">Testes</tissue>
    </source>
</reference>
<keyword evidence="2" id="KW-0479">Metal-binding</keyword>
<reference evidence="10" key="1">
    <citation type="journal article" date="2020" name="Nat. Ecol. Evol.">
        <title>Deeply conserved synteny resolves early events in vertebrate evolution.</title>
        <authorList>
            <person name="Simakov O."/>
            <person name="Marletaz F."/>
            <person name="Yue J.X."/>
            <person name="O'Connell B."/>
            <person name="Jenkins J."/>
            <person name="Brandt A."/>
            <person name="Calef R."/>
            <person name="Tung C.H."/>
            <person name="Huang T.K."/>
            <person name="Schmutz J."/>
            <person name="Satoh N."/>
            <person name="Yu J.K."/>
            <person name="Putnam N.H."/>
            <person name="Green R.E."/>
            <person name="Rokhsar D.S."/>
        </authorList>
    </citation>
    <scope>NUCLEOTIDE SEQUENCE [LARGE SCALE GENOMIC DNA]</scope>
    <source>
        <strain evidence="10">S238N-H82</strain>
    </source>
</reference>
<dbReference type="RefSeq" id="XP_035671323.1">
    <property type="nucleotide sequence ID" value="XM_035815430.1"/>
</dbReference>
<dbReference type="Gene3D" id="3.30.160.60">
    <property type="entry name" value="Classic Zinc Finger"/>
    <property type="match status" value="4"/>
</dbReference>
<evidence type="ECO:0000256" key="7">
    <source>
        <dbReference type="PROSITE-ProRule" id="PRU00042"/>
    </source>
</evidence>
<evidence type="ECO:0000259" key="9">
    <source>
        <dbReference type="PROSITE" id="PS50157"/>
    </source>
</evidence>
<dbReference type="GO" id="GO:0005634">
    <property type="term" value="C:nucleus"/>
    <property type="evidence" value="ECO:0000318"/>
    <property type="project" value="GO_Central"/>
</dbReference>
<dbReference type="PANTHER" id="PTHR24388">
    <property type="entry name" value="ZINC FINGER PROTEIN"/>
    <property type="match status" value="1"/>
</dbReference>
<dbReference type="PANTHER" id="PTHR24388:SF54">
    <property type="entry name" value="PROTEIN ESCARGOT"/>
    <property type="match status" value="1"/>
</dbReference>
<feature type="region of interest" description="Disordered" evidence="8">
    <location>
        <begin position="48"/>
        <end position="93"/>
    </location>
</feature>
<evidence type="ECO:0000313" key="10">
    <source>
        <dbReference type="Proteomes" id="UP000001554"/>
    </source>
</evidence>
<dbReference type="RefSeq" id="XP_035671322.1">
    <property type="nucleotide sequence ID" value="XM_035815429.1"/>
</dbReference>
<keyword evidence="4 7" id="KW-0863">Zinc-finger</keyword>
<comment type="subcellular location">
    <subcellularLocation>
        <location evidence="1">Nucleus</location>
    </subcellularLocation>
</comment>
<keyword evidence="6" id="KW-0539">Nucleus</keyword>
<keyword evidence="3" id="KW-0677">Repeat</keyword>
<evidence type="ECO:0000256" key="5">
    <source>
        <dbReference type="ARBA" id="ARBA00022833"/>
    </source>
</evidence>
<feature type="region of interest" description="Disordered" evidence="8">
    <location>
        <begin position="112"/>
        <end position="142"/>
    </location>
</feature>
<gene>
    <name evidence="11 12" type="primary">LOC118412530</name>
</gene>
<keyword evidence="10" id="KW-1185">Reference proteome</keyword>
<accession>A0A9J7KVG7</accession>
<dbReference type="GO" id="GO:0032502">
    <property type="term" value="P:developmental process"/>
    <property type="evidence" value="ECO:0007669"/>
    <property type="project" value="UniProtKB-ARBA"/>
</dbReference>
<evidence type="ECO:0000256" key="6">
    <source>
        <dbReference type="ARBA" id="ARBA00023242"/>
    </source>
</evidence>
<dbReference type="OMA" id="EAATHEY"/>
<dbReference type="InterPro" id="IPR036236">
    <property type="entry name" value="Znf_C2H2_sf"/>
</dbReference>
<dbReference type="InterPro" id="IPR013087">
    <property type="entry name" value="Znf_C2H2_type"/>
</dbReference>
<feature type="domain" description="C2H2-type" evidence="9">
    <location>
        <begin position="271"/>
        <end position="299"/>
    </location>
</feature>
<dbReference type="FunFam" id="3.30.160.60:FF:000202">
    <property type="entry name" value="Zinc finger protein 574"/>
    <property type="match status" value="1"/>
</dbReference>
<dbReference type="Pfam" id="PF00096">
    <property type="entry name" value="zf-C2H2"/>
    <property type="match status" value="4"/>
</dbReference>
<dbReference type="SUPFAM" id="SSF57667">
    <property type="entry name" value="beta-beta-alpha zinc fingers"/>
    <property type="match status" value="3"/>
</dbReference>
<dbReference type="KEGG" id="bfo:118412530"/>
<organism evidence="10 12">
    <name type="scientific">Branchiostoma floridae</name>
    <name type="common">Florida lancelet</name>
    <name type="synonym">Amphioxus</name>
    <dbReference type="NCBI Taxonomy" id="7739"/>
    <lineage>
        <taxon>Eukaryota</taxon>
        <taxon>Metazoa</taxon>
        <taxon>Chordata</taxon>
        <taxon>Cephalochordata</taxon>
        <taxon>Leptocardii</taxon>
        <taxon>Amphioxiformes</taxon>
        <taxon>Branchiostomatidae</taxon>
        <taxon>Branchiostoma</taxon>
    </lineage>
</organism>
<evidence type="ECO:0000256" key="4">
    <source>
        <dbReference type="ARBA" id="ARBA00022771"/>
    </source>
</evidence>
<dbReference type="Proteomes" id="UP000001554">
    <property type="component" value="Chromosome 3"/>
</dbReference>
<evidence type="ECO:0000256" key="3">
    <source>
        <dbReference type="ARBA" id="ARBA00022737"/>
    </source>
</evidence>
<keyword evidence="5" id="KW-0862">Zinc</keyword>
<dbReference type="GO" id="GO:0000978">
    <property type="term" value="F:RNA polymerase II cis-regulatory region sequence-specific DNA binding"/>
    <property type="evidence" value="ECO:0000318"/>
    <property type="project" value="GO_Central"/>
</dbReference>
<feature type="domain" description="C2H2-type" evidence="9">
    <location>
        <begin position="388"/>
        <end position="416"/>
    </location>
</feature>
<dbReference type="SMART" id="SM00355">
    <property type="entry name" value="ZnF_C2H2"/>
    <property type="match status" value="5"/>
</dbReference>
<evidence type="ECO:0000256" key="2">
    <source>
        <dbReference type="ARBA" id="ARBA00022723"/>
    </source>
</evidence>
<evidence type="ECO:0000313" key="12">
    <source>
        <dbReference type="RefSeq" id="XP_035671323.1"/>
    </source>
</evidence>
<evidence type="ECO:0000256" key="1">
    <source>
        <dbReference type="ARBA" id="ARBA00004123"/>
    </source>
</evidence>
<feature type="domain" description="C2H2-type" evidence="9">
    <location>
        <begin position="300"/>
        <end position="328"/>
    </location>
</feature>
<name>A0A9J7KVG7_BRAFL</name>